<dbReference type="GO" id="GO:0046872">
    <property type="term" value="F:metal ion binding"/>
    <property type="evidence" value="ECO:0007669"/>
    <property type="project" value="UniProtKB-KW"/>
</dbReference>
<evidence type="ECO:0000313" key="11">
    <source>
        <dbReference type="Proteomes" id="UP000468443"/>
    </source>
</evidence>
<evidence type="ECO:0000313" key="10">
    <source>
        <dbReference type="EMBL" id="NER11279.1"/>
    </source>
</evidence>
<dbReference type="Proteomes" id="UP000468443">
    <property type="component" value="Unassembled WGS sequence"/>
</dbReference>
<evidence type="ECO:0000256" key="1">
    <source>
        <dbReference type="ARBA" id="ARBA00022490"/>
    </source>
</evidence>
<proteinExistence type="inferred from homology"/>
<comment type="subcellular location">
    <subcellularLocation>
        <location evidence="8">Cytoplasm</location>
    </subcellularLocation>
</comment>
<evidence type="ECO:0000256" key="2">
    <source>
        <dbReference type="ARBA" id="ARBA00022679"/>
    </source>
</evidence>
<feature type="domain" description="MobA-like NTP transferase" evidence="9">
    <location>
        <begin position="17"/>
        <end position="161"/>
    </location>
</feature>
<keyword evidence="5 8" id="KW-0460">Magnesium</keyword>
<dbReference type="EMBL" id="JAABOP010000004">
    <property type="protein sequence ID" value="NER11279.1"/>
    <property type="molecule type" value="Genomic_DNA"/>
</dbReference>
<dbReference type="Pfam" id="PF12804">
    <property type="entry name" value="NTP_transf_3"/>
    <property type="match status" value="1"/>
</dbReference>
<feature type="binding site" evidence="8">
    <location>
        <position position="107"/>
    </location>
    <ligand>
        <name>GTP</name>
        <dbReference type="ChEBI" id="CHEBI:37565"/>
    </ligand>
</feature>
<gene>
    <name evidence="8" type="primary">mobA</name>
    <name evidence="10" type="ORF">GWK09_12165</name>
</gene>
<protein>
    <recommendedName>
        <fullName evidence="8">Probable molybdenum cofactor guanylyltransferase</fullName>
        <shortName evidence="8">MoCo guanylyltransferase</shortName>
        <ecNumber evidence="8">2.7.7.77</ecNumber>
    </recommendedName>
    <alternativeName>
        <fullName evidence="8">GTP:molybdopterin guanylyltransferase</fullName>
    </alternativeName>
    <alternativeName>
        <fullName evidence="8">Mo-MPT guanylyltransferase</fullName>
    </alternativeName>
    <alternativeName>
        <fullName evidence="8">Molybdopterin guanylyltransferase</fullName>
    </alternativeName>
    <alternativeName>
        <fullName evidence="8">Molybdopterin-guanine dinucleotide synthase</fullName>
        <shortName evidence="8">MGD synthase</shortName>
    </alternativeName>
</protein>
<dbReference type="EC" id="2.7.7.77" evidence="8"/>
<dbReference type="RefSeq" id="WP_163693735.1">
    <property type="nucleotide sequence ID" value="NZ_FXTW01000003.1"/>
</dbReference>
<dbReference type="GO" id="GO:0006777">
    <property type="term" value="P:Mo-molybdopterin cofactor biosynthetic process"/>
    <property type="evidence" value="ECO:0007669"/>
    <property type="project" value="UniProtKB-KW"/>
</dbReference>
<evidence type="ECO:0000256" key="6">
    <source>
        <dbReference type="ARBA" id="ARBA00023134"/>
    </source>
</evidence>
<reference evidence="10 11" key="1">
    <citation type="submission" date="2020-01" db="EMBL/GenBank/DDBJ databases">
        <title>Muriicola jejuensis KCTC 22299.</title>
        <authorList>
            <person name="Wang G."/>
        </authorList>
    </citation>
    <scope>NUCLEOTIDE SEQUENCE [LARGE SCALE GENOMIC DNA]</scope>
    <source>
        <strain evidence="10 11">KCTC 22299</strain>
    </source>
</reference>
<dbReference type="InterPro" id="IPR029044">
    <property type="entry name" value="Nucleotide-diphossugar_trans"/>
</dbReference>
<dbReference type="HAMAP" id="MF_00316">
    <property type="entry name" value="MobA"/>
    <property type="match status" value="1"/>
</dbReference>
<evidence type="ECO:0000256" key="5">
    <source>
        <dbReference type="ARBA" id="ARBA00022842"/>
    </source>
</evidence>
<keyword evidence="6 8" id="KW-0342">GTP-binding</keyword>
<evidence type="ECO:0000256" key="4">
    <source>
        <dbReference type="ARBA" id="ARBA00022741"/>
    </source>
</evidence>
<name>A0A6P0UHI7_9FLAO</name>
<dbReference type="PANTHER" id="PTHR19136:SF81">
    <property type="entry name" value="MOLYBDENUM COFACTOR GUANYLYLTRANSFERASE"/>
    <property type="match status" value="1"/>
</dbReference>
<comment type="similarity">
    <text evidence="8">Belongs to the MobA family.</text>
</comment>
<dbReference type="Gene3D" id="3.90.550.10">
    <property type="entry name" value="Spore Coat Polysaccharide Biosynthesis Protein SpsA, Chain A"/>
    <property type="match status" value="1"/>
</dbReference>
<comment type="caution">
    <text evidence="10">The sequence shown here is derived from an EMBL/GenBank/DDBJ whole genome shotgun (WGS) entry which is preliminary data.</text>
</comment>
<keyword evidence="7 8" id="KW-0501">Molybdenum cofactor biosynthesis</keyword>
<feature type="binding site" evidence="8">
    <location>
        <begin position="20"/>
        <end position="22"/>
    </location>
    <ligand>
        <name>GTP</name>
        <dbReference type="ChEBI" id="CHEBI:37565"/>
    </ligand>
</feature>
<comment type="caution">
    <text evidence="8">Lacks conserved residue(s) required for the propagation of feature annotation.</text>
</comment>
<dbReference type="InterPro" id="IPR013482">
    <property type="entry name" value="Molybde_CF_guanTrfase"/>
</dbReference>
<dbReference type="PANTHER" id="PTHR19136">
    <property type="entry name" value="MOLYBDENUM COFACTOR GUANYLYLTRANSFERASE"/>
    <property type="match status" value="1"/>
</dbReference>
<sequence>MLEKSHNKDHKPPVLYGLILAGGKSSRMGRDKALISYHGRSQWEILFDLAQSVCDRTFLSLRKDQQEDLAPGVEVILDRDEYPGPFNGILSAHHAFPDAAWLVLACDLPLIDLETLEKLCISRHPERDATALATRATGLPEPLAAIWEPGALRKVPGYLKKATSSCPRKFLLSSDTSLVFPEDDAALSNANSQEDYIRIKESLDSK</sequence>
<dbReference type="AlphaFoldDB" id="A0A6P0UHI7"/>
<comment type="domain">
    <text evidence="8">The N-terminal domain determines nucleotide recognition and specific binding, while the C-terminal domain determines the specific binding to the target protein.</text>
</comment>
<accession>A0A6P0UHI7</accession>
<keyword evidence="1 8" id="KW-0963">Cytoplasm</keyword>
<keyword evidence="11" id="KW-1185">Reference proteome</keyword>
<comment type="function">
    <text evidence="8">Transfers a GMP moiety from GTP to Mo-molybdopterin (Mo-MPT) cofactor (Moco or molybdenum cofactor) to form Mo-molybdopterin guanine dinucleotide (Mo-MGD) cofactor.</text>
</comment>
<feature type="binding site" evidence="8">
    <location>
        <position position="78"/>
    </location>
    <ligand>
        <name>GTP</name>
        <dbReference type="ChEBI" id="CHEBI:37565"/>
    </ligand>
</feature>
<evidence type="ECO:0000256" key="8">
    <source>
        <dbReference type="HAMAP-Rule" id="MF_00316"/>
    </source>
</evidence>
<comment type="catalytic activity">
    <reaction evidence="8">
        <text>Mo-molybdopterin + GTP + H(+) = Mo-molybdopterin guanine dinucleotide + diphosphate</text>
        <dbReference type="Rhea" id="RHEA:34243"/>
        <dbReference type="ChEBI" id="CHEBI:15378"/>
        <dbReference type="ChEBI" id="CHEBI:33019"/>
        <dbReference type="ChEBI" id="CHEBI:37565"/>
        <dbReference type="ChEBI" id="CHEBI:71302"/>
        <dbReference type="ChEBI" id="CHEBI:71310"/>
        <dbReference type="EC" id="2.7.7.77"/>
    </reaction>
</comment>
<dbReference type="GO" id="GO:0005737">
    <property type="term" value="C:cytoplasm"/>
    <property type="evidence" value="ECO:0007669"/>
    <property type="project" value="UniProtKB-SubCell"/>
</dbReference>
<dbReference type="InterPro" id="IPR025877">
    <property type="entry name" value="MobA-like_NTP_Trfase"/>
</dbReference>
<dbReference type="CDD" id="cd02503">
    <property type="entry name" value="MobA"/>
    <property type="match status" value="1"/>
</dbReference>
<keyword evidence="2 8" id="KW-0808">Transferase</keyword>
<comment type="cofactor">
    <cofactor evidence="8">
        <name>Mg(2+)</name>
        <dbReference type="ChEBI" id="CHEBI:18420"/>
    </cofactor>
</comment>
<evidence type="ECO:0000256" key="3">
    <source>
        <dbReference type="ARBA" id="ARBA00022723"/>
    </source>
</evidence>
<evidence type="ECO:0000259" key="9">
    <source>
        <dbReference type="Pfam" id="PF12804"/>
    </source>
</evidence>
<dbReference type="SUPFAM" id="SSF53448">
    <property type="entry name" value="Nucleotide-diphospho-sugar transferases"/>
    <property type="match status" value="1"/>
</dbReference>
<feature type="binding site" evidence="8">
    <location>
        <position position="32"/>
    </location>
    <ligand>
        <name>GTP</name>
        <dbReference type="ChEBI" id="CHEBI:37565"/>
    </ligand>
</feature>
<keyword evidence="3 8" id="KW-0479">Metal-binding</keyword>
<feature type="binding site" evidence="8">
    <location>
        <position position="107"/>
    </location>
    <ligand>
        <name>Mg(2+)</name>
        <dbReference type="ChEBI" id="CHEBI:18420"/>
    </ligand>
</feature>
<dbReference type="GO" id="GO:0005525">
    <property type="term" value="F:GTP binding"/>
    <property type="evidence" value="ECO:0007669"/>
    <property type="project" value="UniProtKB-UniRule"/>
</dbReference>
<keyword evidence="4 8" id="KW-0547">Nucleotide-binding</keyword>
<organism evidence="10 11">
    <name type="scientific">Muriicola jejuensis</name>
    <dbReference type="NCBI Taxonomy" id="504488"/>
    <lineage>
        <taxon>Bacteria</taxon>
        <taxon>Pseudomonadati</taxon>
        <taxon>Bacteroidota</taxon>
        <taxon>Flavobacteriia</taxon>
        <taxon>Flavobacteriales</taxon>
        <taxon>Flavobacteriaceae</taxon>
        <taxon>Muriicola</taxon>
    </lineage>
</organism>
<dbReference type="GO" id="GO:0061603">
    <property type="term" value="F:molybdenum cofactor guanylyltransferase activity"/>
    <property type="evidence" value="ECO:0007669"/>
    <property type="project" value="UniProtKB-EC"/>
</dbReference>
<evidence type="ECO:0000256" key="7">
    <source>
        <dbReference type="ARBA" id="ARBA00023150"/>
    </source>
</evidence>